<dbReference type="OMA" id="SWDFRND"/>
<accession>D8S0H7</accession>
<dbReference type="FunCoup" id="D8S0H7">
    <property type="interactions" value="45"/>
</dbReference>
<dbReference type="InParanoid" id="D8S0H7"/>
<gene>
    <name evidence="3" type="ORF">SELMODRAFT_105899</name>
    <name evidence="2" type="ORF">SELMODRAFT_112741</name>
</gene>
<evidence type="ECO:0000256" key="1">
    <source>
        <dbReference type="SAM" id="MobiDB-lite"/>
    </source>
</evidence>
<dbReference type="OrthoDB" id="1655903at2759"/>
<dbReference type="Proteomes" id="UP000001514">
    <property type="component" value="Unassembled WGS sequence"/>
</dbReference>
<organism evidence="4">
    <name type="scientific">Selaginella moellendorffii</name>
    <name type="common">Spikemoss</name>
    <dbReference type="NCBI Taxonomy" id="88036"/>
    <lineage>
        <taxon>Eukaryota</taxon>
        <taxon>Viridiplantae</taxon>
        <taxon>Streptophyta</taxon>
        <taxon>Embryophyta</taxon>
        <taxon>Tracheophyta</taxon>
        <taxon>Lycopodiopsida</taxon>
        <taxon>Selaginellales</taxon>
        <taxon>Selaginellaceae</taxon>
        <taxon>Selaginella</taxon>
    </lineage>
</organism>
<dbReference type="AlphaFoldDB" id="D8S0H7"/>
<feature type="region of interest" description="Disordered" evidence="1">
    <location>
        <begin position="1"/>
        <end position="57"/>
    </location>
</feature>
<evidence type="ECO:0000313" key="2">
    <source>
        <dbReference type="EMBL" id="EFJ18202.1"/>
    </source>
</evidence>
<evidence type="ECO:0008006" key="5">
    <source>
        <dbReference type="Google" id="ProtNLM"/>
    </source>
</evidence>
<dbReference type="PANTHER" id="PTHR33193:SF13">
    <property type="entry name" value="EXPRESSED PROTEIN"/>
    <property type="match status" value="1"/>
</dbReference>
<sequence>MHYYHDDSYRNSSASHSAPSYSSGYNNPEAGYQIKEHKKSSSSRSWDFRNDPEMKRKKRVASYKVFTVEGKVKSSVRNSFRWIKNKYLEMRYGWF</sequence>
<dbReference type="Pfam" id="PF12023">
    <property type="entry name" value="DUF3511"/>
    <property type="match status" value="1"/>
</dbReference>
<dbReference type="EMBL" id="GL377597">
    <property type="protein sequence ID" value="EFJ21932.1"/>
    <property type="molecule type" value="Genomic_DNA"/>
</dbReference>
<dbReference type="EMBL" id="GL377610">
    <property type="protein sequence ID" value="EFJ18202.1"/>
    <property type="molecule type" value="Genomic_DNA"/>
</dbReference>
<dbReference type="PANTHER" id="PTHR33193">
    <property type="entry name" value="DOMAIN PROTEIN, PUTATIVE (DUF3511)-RELATED"/>
    <property type="match status" value="1"/>
</dbReference>
<dbReference type="KEGG" id="smo:SELMODRAFT_112741"/>
<name>D8S0H7_SELML</name>
<reference evidence="3 4" key="1">
    <citation type="journal article" date="2011" name="Science">
        <title>The Selaginella genome identifies genetic changes associated with the evolution of vascular plants.</title>
        <authorList>
            <person name="Banks J.A."/>
            <person name="Nishiyama T."/>
            <person name="Hasebe M."/>
            <person name="Bowman J.L."/>
            <person name="Gribskov M."/>
            <person name="dePamphilis C."/>
            <person name="Albert V.A."/>
            <person name="Aono N."/>
            <person name="Aoyama T."/>
            <person name="Ambrose B.A."/>
            <person name="Ashton N.W."/>
            <person name="Axtell M.J."/>
            <person name="Barker E."/>
            <person name="Barker M.S."/>
            <person name="Bennetzen J.L."/>
            <person name="Bonawitz N.D."/>
            <person name="Chapple C."/>
            <person name="Cheng C."/>
            <person name="Correa L.G."/>
            <person name="Dacre M."/>
            <person name="DeBarry J."/>
            <person name="Dreyer I."/>
            <person name="Elias M."/>
            <person name="Engstrom E.M."/>
            <person name="Estelle M."/>
            <person name="Feng L."/>
            <person name="Finet C."/>
            <person name="Floyd S.K."/>
            <person name="Frommer W.B."/>
            <person name="Fujita T."/>
            <person name="Gramzow L."/>
            <person name="Gutensohn M."/>
            <person name="Harholt J."/>
            <person name="Hattori M."/>
            <person name="Heyl A."/>
            <person name="Hirai T."/>
            <person name="Hiwatashi Y."/>
            <person name="Ishikawa M."/>
            <person name="Iwata M."/>
            <person name="Karol K.G."/>
            <person name="Koehler B."/>
            <person name="Kolukisaoglu U."/>
            <person name="Kubo M."/>
            <person name="Kurata T."/>
            <person name="Lalonde S."/>
            <person name="Li K."/>
            <person name="Li Y."/>
            <person name="Litt A."/>
            <person name="Lyons E."/>
            <person name="Manning G."/>
            <person name="Maruyama T."/>
            <person name="Michael T.P."/>
            <person name="Mikami K."/>
            <person name="Miyazaki S."/>
            <person name="Morinaga S."/>
            <person name="Murata T."/>
            <person name="Mueller-Roeber B."/>
            <person name="Nelson D.R."/>
            <person name="Obara M."/>
            <person name="Oguri Y."/>
            <person name="Olmstead R.G."/>
            <person name="Onodera N."/>
            <person name="Petersen B.L."/>
            <person name="Pils B."/>
            <person name="Prigge M."/>
            <person name="Rensing S.A."/>
            <person name="Riano-Pachon D.M."/>
            <person name="Roberts A.W."/>
            <person name="Sato Y."/>
            <person name="Scheller H.V."/>
            <person name="Schulz B."/>
            <person name="Schulz C."/>
            <person name="Shakirov E.V."/>
            <person name="Shibagaki N."/>
            <person name="Shinohara N."/>
            <person name="Shippen D.E."/>
            <person name="Soerensen I."/>
            <person name="Sotooka R."/>
            <person name="Sugimoto N."/>
            <person name="Sugita M."/>
            <person name="Sumikawa N."/>
            <person name="Tanurdzic M."/>
            <person name="Theissen G."/>
            <person name="Ulvskov P."/>
            <person name="Wakazuki S."/>
            <person name="Weng J.K."/>
            <person name="Willats W.W."/>
            <person name="Wipf D."/>
            <person name="Wolf P.G."/>
            <person name="Yang L."/>
            <person name="Zimmer A.D."/>
            <person name="Zhu Q."/>
            <person name="Mitros T."/>
            <person name="Hellsten U."/>
            <person name="Loque D."/>
            <person name="Otillar R."/>
            <person name="Salamov A."/>
            <person name="Schmutz J."/>
            <person name="Shapiro H."/>
            <person name="Lindquist E."/>
            <person name="Lucas S."/>
            <person name="Rokhsar D."/>
            <person name="Grigoriev I.V."/>
        </authorList>
    </citation>
    <scope>NUCLEOTIDE SEQUENCE [LARGE SCALE GENOMIC DNA]</scope>
</reference>
<evidence type="ECO:0000313" key="4">
    <source>
        <dbReference type="Proteomes" id="UP000001514"/>
    </source>
</evidence>
<dbReference type="Gramene" id="EFJ21932">
    <property type="protein sequence ID" value="EFJ21932"/>
    <property type="gene ID" value="SELMODRAFT_105899"/>
</dbReference>
<evidence type="ECO:0000313" key="3">
    <source>
        <dbReference type="EMBL" id="EFJ21932.1"/>
    </source>
</evidence>
<feature type="compositionally biased region" description="Low complexity" evidence="1">
    <location>
        <begin position="10"/>
        <end position="23"/>
    </location>
</feature>
<proteinExistence type="predicted"/>
<dbReference type="HOGENOM" id="CLU_120180_3_0_1"/>
<dbReference type="Gramene" id="EFJ18202">
    <property type="protein sequence ID" value="EFJ18202"/>
    <property type="gene ID" value="SELMODRAFT_112741"/>
</dbReference>
<dbReference type="KEGG" id="smo:SELMODRAFT_105899"/>
<keyword evidence="4" id="KW-1185">Reference proteome</keyword>
<dbReference type="InterPro" id="IPR021899">
    <property type="entry name" value="DUF3511"/>
</dbReference>
<protein>
    <recommendedName>
        <fullName evidence="5">DUF3511 domain-containing protein</fullName>
    </recommendedName>
</protein>
<dbReference type="eggNOG" id="ENOG502S8UV">
    <property type="taxonomic scope" value="Eukaryota"/>
</dbReference>
<dbReference type="STRING" id="88036.D8S0H7"/>